<evidence type="ECO:0000313" key="10">
    <source>
        <dbReference type="EMBL" id="CZT05510.1"/>
    </source>
</evidence>
<evidence type="ECO:0000256" key="5">
    <source>
        <dbReference type="ARBA" id="ARBA00023163"/>
    </source>
</evidence>
<dbReference type="Pfam" id="PF00172">
    <property type="entry name" value="Zn_clus"/>
    <property type="match status" value="1"/>
</dbReference>
<keyword evidence="5" id="KW-0804">Transcription</keyword>
<dbReference type="InterPro" id="IPR001138">
    <property type="entry name" value="Zn2Cys6_DnaBD"/>
</dbReference>
<feature type="domain" description="Zn(2)-C6 fungal-type" evidence="9">
    <location>
        <begin position="44"/>
        <end position="74"/>
    </location>
</feature>
<dbReference type="SUPFAM" id="SSF57701">
    <property type="entry name" value="Zn2/Cys6 DNA-binding domain"/>
    <property type="match status" value="1"/>
</dbReference>
<evidence type="ECO:0000256" key="2">
    <source>
        <dbReference type="ARBA" id="ARBA00022723"/>
    </source>
</evidence>
<dbReference type="SMART" id="SM00066">
    <property type="entry name" value="GAL4"/>
    <property type="match status" value="1"/>
</dbReference>
<dbReference type="PROSITE" id="PS50048">
    <property type="entry name" value="ZN2_CY6_FUNGAL_2"/>
    <property type="match status" value="1"/>
</dbReference>
<dbReference type="CDD" id="cd12148">
    <property type="entry name" value="fungal_TF_MHR"/>
    <property type="match status" value="1"/>
</dbReference>
<proteinExistence type="predicted"/>
<dbReference type="Proteomes" id="UP000178912">
    <property type="component" value="Unassembled WGS sequence"/>
</dbReference>
<sequence length="651" mass="72679">MASPNFMSPPDSPGNATARSRKSSTEPKKRTSQAEQRGIPGRLACDVCRERKVRCDRADPKCSRCTRLGYQCSYHGRTRTKASQADLPRQLAEIQNRLAQAEAQLAAAPELSLSDHFPWQSDLSFQSFQDYGLEKGMGMQIDIPTSIQFPDMAITSTSQDEFALANFDWKAVETPTIETSGQATTPIDTSNNIYVSLEVASPPLVSKGELQQTAASPHPKILKGCEISAEQMASLHDNYFELLYPHMPILSKERFSSERSSPRSSIERGLDYAVALVGALIEPDSLGLQRACYGMARKFVEMCEQDEEGTNLTSLGVFQALLFIIRYELTAKRFTRAWMTLGRAVRLATILNLNEMDRPPVNFRGQSELQQLLPETQDPSILEERRRSLWVLYIFEGYASTRTGLPCQLQDNQIIACLPSPGSLNDGFQPLSMPFLSETTNLQGIPHISNFAGIVLMISLARKTYEHGRGQSEGYWDRHYRLVRLLNERTSSLSIHLTAKTVQEDIVAFSLYLNLCAIEIYLHEAAIDEVMRENLPKLVADESRKRSGAAAFKIASAVRMNWPAFRSKHDMFTLQGSFIGWALVMGIKALTRHLLDVEDGVSNGAADSLRLLIPAIDQLEDENGHWHSSIAGASGILRTWDERHSGFHMGE</sequence>
<evidence type="ECO:0000256" key="4">
    <source>
        <dbReference type="ARBA" id="ARBA00023026"/>
    </source>
</evidence>
<keyword evidence="6" id="KW-0539">Nucleus</keyword>
<feature type="region of interest" description="Disordered" evidence="8">
    <location>
        <begin position="1"/>
        <end position="37"/>
    </location>
</feature>
<keyword evidence="3" id="KW-0805">Transcription regulation</keyword>
<dbReference type="InterPro" id="IPR050815">
    <property type="entry name" value="TF_fung"/>
</dbReference>
<evidence type="ECO:0000313" key="11">
    <source>
        <dbReference type="Proteomes" id="UP000178912"/>
    </source>
</evidence>
<organism evidence="10 11">
    <name type="scientific">Rhynchosporium agropyri</name>
    <dbReference type="NCBI Taxonomy" id="914238"/>
    <lineage>
        <taxon>Eukaryota</taxon>
        <taxon>Fungi</taxon>
        <taxon>Dikarya</taxon>
        <taxon>Ascomycota</taxon>
        <taxon>Pezizomycotina</taxon>
        <taxon>Leotiomycetes</taxon>
        <taxon>Helotiales</taxon>
        <taxon>Ploettnerulaceae</taxon>
        <taxon>Rhynchosporium</taxon>
    </lineage>
</organism>
<protein>
    <recommendedName>
        <fullName evidence="9">Zn(2)-C6 fungal-type domain-containing protein</fullName>
    </recommendedName>
</protein>
<dbReference type="EMBL" id="FJUX01000077">
    <property type="protein sequence ID" value="CZT05510.1"/>
    <property type="molecule type" value="Genomic_DNA"/>
</dbReference>
<dbReference type="GO" id="GO:0005634">
    <property type="term" value="C:nucleus"/>
    <property type="evidence" value="ECO:0007669"/>
    <property type="project" value="UniProtKB-SubCell"/>
</dbReference>
<dbReference type="PANTHER" id="PTHR47338">
    <property type="entry name" value="ZN(II)2CYS6 TRANSCRIPTION FACTOR (EUROFUNG)-RELATED"/>
    <property type="match status" value="1"/>
</dbReference>
<dbReference type="Pfam" id="PF04082">
    <property type="entry name" value="Fungal_trans"/>
    <property type="match status" value="1"/>
</dbReference>
<keyword evidence="7" id="KW-0175">Coiled coil</keyword>
<evidence type="ECO:0000256" key="6">
    <source>
        <dbReference type="ARBA" id="ARBA00023242"/>
    </source>
</evidence>
<reference evidence="11" key="1">
    <citation type="submission" date="2016-03" db="EMBL/GenBank/DDBJ databases">
        <authorList>
            <person name="Guldener U."/>
        </authorList>
    </citation>
    <scope>NUCLEOTIDE SEQUENCE [LARGE SCALE GENOMIC DNA]</scope>
    <source>
        <strain evidence="11">04CH-RAC-A.6.1</strain>
    </source>
</reference>
<dbReference type="PANTHER" id="PTHR47338:SF27">
    <property type="entry name" value="ZN(II)2CYS6 TRANSCRIPTION FACTOR (EUROFUNG)"/>
    <property type="match status" value="1"/>
</dbReference>
<dbReference type="GO" id="GO:0000981">
    <property type="term" value="F:DNA-binding transcription factor activity, RNA polymerase II-specific"/>
    <property type="evidence" value="ECO:0007669"/>
    <property type="project" value="InterPro"/>
</dbReference>
<accession>A0A1E1L4U6</accession>
<comment type="subcellular location">
    <subcellularLocation>
        <location evidence="1">Nucleus</location>
    </subcellularLocation>
</comment>
<dbReference type="AlphaFoldDB" id="A0A1E1L4U6"/>
<dbReference type="Gene3D" id="4.10.240.10">
    <property type="entry name" value="Zn(2)-C6 fungal-type DNA-binding domain"/>
    <property type="match status" value="1"/>
</dbReference>
<dbReference type="GO" id="GO:0008270">
    <property type="term" value="F:zinc ion binding"/>
    <property type="evidence" value="ECO:0007669"/>
    <property type="project" value="InterPro"/>
</dbReference>
<keyword evidence="2" id="KW-0479">Metal-binding</keyword>
<evidence type="ECO:0000259" key="9">
    <source>
        <dbReference type="PROSITE" id="PS50048"/>
    </source>
</evidence>
<dbReference type="SMART" id="SM00906">
    <property type="entry name" value="Fungal_trans"/>
    <property type="match status" value="1"/>
</dbReference>
<evidence type="ECO:0000256" key="7">
    <source>
        <dbReference type="SAM" id="Coils"/>
    </source>
</evidence>
<keyword evidence="11" id="KW-1185">Reference proteome</keyword>
<dbReference type="PROSITE" id="PS00463">
    <property type="entry name" value="ZN2_CY6_FUNGAL_1"/>
    <property type="match status" value="1"/>
</dbReference>
<dbReference type="OrthoDB" id="3483826at2759"/>
<feature type="coiled-coil region" evidence="7">
    <location>
        <begin position="84"/>
        <end position="111"/>
    </location>
</feature>
<dbReference type="GO" id="GO:0003677">
    <property type="term" value="F:DNA binding"/>
    <property type="evidence" value="ECO:0007669"/>
    <property type="project" value="InterPro"/>
</dbReference>
<evidence type="ECO:0000256" key="3">
    <source>
        <dbReference type="ARBA" id="ARBA00023015"/>
    </source>
</evidence>
<dbReference type="InterPro" id="IPR007219">
    <property type="entry name" value="XnlR_reg_dom"/>
</dbReference>
<keyword evidence="4" id="KW-0843">Virulence</keyword>
<gene>
    <name evidence="10" type="ORF">RAG0_11565</name>
</gene>
<dbReference type="GO" id="GO:0006351">
    <property type="term" value="P:DNA-templated transcription"/>
    <property type="evidence" value="ECO:0007669"/>
    <property type="project" value="InterPro"/>
</dbReference>
<evidence type="ECO:0000256" key="8">
    <source>
        <dbReference type="SAM" id="MobiDB-lite"/>
    </source>
</evidence>
<evidence type="ECO:0000256" key="1">
    <source>
        <dbReference type="ARBA" id="ARBA00004123"/>
    </source>
</evidence>
<dbReference type="CDD" id="cd00067">
    <property type="entry name" value="GAL4"/>
    <property type="match status" value="1"/>
</dbReference>
<dbReference type="InterPro" id="IPR036864">
    <property type="entry name" value="Zn2-C6_fun-type_DNA-bd_sf"/>
</dbReference>
<name>A0A1E1L4U6_9HELO</name>